<feature type="region of interest" description="Disordered" evidence="1">
    <location>
        <begin position="334"/>
        <end position="353"/>
    </location>
</feature>
<sequence>MKEEDILARQSRPQQYSTWEPKTRDWRYATGVFQHDDFEDDPKHRSAWDTMDYDYHINTNNVKHRPSVVSRSSSGVGSELEVDNAPIATRMTWASMAKFSSRTRQASNEEELVHNIDSLTVRLRFTGNNMAELQRIVNNDTVSPQTPRDSTRTPSLGTPQSLRALRSSTTPTTTRRAPKLKRASFPDSVRSRPTVPALFQRSWVDETQDFNMKAIRSTLQHPTEKLENLGPKYHWYADAVPVNAIFPPGVSLSAKEIIAYYPHHVRWKGVMIRLANNKYRGADILGMQVGNPPSLTHIYLKKNEKLTRLCNQAFFRGPPTHTITPAQMNTFQRDTVKSSIGSNKSTRRSDRNLHTTDLARGKSLENQCSKGFTLPTFTDLLRGLHHLPSGLDARGLTASLAWYTSVRHKFTPPLELNVLHTQSLIRALRQPLRPYGPQNLDRGGLRVEG</sequence>
<dbReference type="Proteomes" id="UP001140560">
    <property type="component" value="Unassembled WGS sequence"/>
</dbReference>
<comment type="caution">
    <text evidence="2">The sequence shown here is derived from an EMBL/GenBank/DDBJ whole genome shotgun (WGS) entry which is preliminary data.</text>
</comment>
<evidence type="ECO:0000313" key="2">
    <source>
        <dbReference type="EMBL" id="KAJ4364471.1"/>
    </source>
</evidence>
<organism evidence="2 3">
    <name type="scientific">Neocucurbitaria cava</name>
    <dbReference type="NCBI Taxonomy" id="798079"/>
    <lineage>
        <taxon>Eukaryota</taxon>
        <taxon>Fungi</taxon>
        <taxon>Dikarya</taxon>
        <taxon>Ascomycota</taxon>
        <taxon>Pezizomycotina</taxon>
        <taxon>Dothideomycetes</taxon>
        <taxon>Pleosporomycetidae</taxon>
        <taxon>Pleosporales</taxon>
        <taxon>Pleosporineae</taxon>
        <taxon>Cucurbitariaceae</taxon>
        <taxon>Neocucurbitaria</taxon>
    </lineage>
</organism>
<name>A0A9W9CIR2_9PLEO</name>
<feature type="compositionally biased region" description="Polar residues" evidence="1">
    <location>
        <begin position="334"/>
        <end position="344"/>
    </location>
</feature>
<evidence type="ECO:0000256" key="1">
    <source>
        <dbReference type="SAM" id="MobiDB-lite"/>
    </source>
</evidence>
<feature type="region of interest" description="Disordered" evidence="1">
    <location>
        <begin position="139"/>
        <end position="188"/>
    </location>
</feature>
<evidence type="ECO:0000313" key="3">
    <source>
        <dbReference type="Proteomes" id="UP001140560"/>
    </source>
</evidence>
<gene>
    <name evidence="2" type="ORF">N0V83_009065</name>
</gene>
<protein>
    <submittedName>
        <fullName evidence="2">Uncharacterized protein</fullName>
    </submittedName>
</protein>
<dbReference type="AlphaFoldDB" id="A0A9W9CIR2"/>
<dbReference type="OrthoDB" id="3796227at2759"/>
<dbReference type="EMBL" id="JAPEUY010000017">
    <property type="protein sequence ID" value="KAJ4364471.1"/>
    <property type="molecule type" value="Genomic_DNA"/>
</dbReference>
<keyword evidence="3" id="KW-1185">Reference proteome</keyword>
<proteinExistence type="predicted"/>
<feature type="compositionally biased region" description="Polar residues" evidence="1">
    <location>
        <begin position="139"/>
        <end position="160"/>
    </location>
</feature>
<feature type="compositionally biased region" description="Low complexity" evidence="1">
    <location>
        <begin position="161"/>
        <end position="175"/>
    </location>
</feature>
<accession>A0A9W9CIR2</accession>
<reference evidence="2" key="1">
    <citation type="submission" date="2022-10" db="EMBL/GenBank/DDBJ databases">
        <title>Tapping the CABI collections for fungal endophytes: first genome assemblies for Collariella, Neodidymelliopsis, Ascochyta clinopodiicola, Didymella pomorum, Didymosphaeria variabile, Neocosmospora piperis and Neocucurbitaria cava.</title>
        <authorList>
            <person name="Hill R."/>
        </authorList>
    </citation>
    <scope>NUCLEOTIDE SEQUENCE</scope>
    <source>
        <strain evidence="2">IMI 356814</strain>
    </source>
</reference>